<feature type="transmembrane region" description="Helical" evidence="12">
    <location>
        <begin position="241"/>
        <end position="266"/>
    </location>
</feature>
<dbReference type="Pfam" id="PF13853">
    <property type="entry name" value="7tm_4"/>
    <property type="match status" value="1"/>
</dbReference>
<comment type="similarity">
    <text evidence="11">Belongs to the G-protein coupled receptor 1 family.</text>
</comment>
<dbReference type="SUPFAM" id="SSF81321">
    <property type="entry name" value="Family A G protein-coupled receptor-like"/>
    <property type="match status" value="1"/>
</dbReference>
<evidence type="ECO:0000256" key="3">
    <source>
        <dbReference type="ARBA" id="ARBA00022606"/>
    </source>
</evidence>
<evidence type="ECO:0000313" key="14">
    <source>
        <dbReference type="EMBL" id="DBA32214.1"/>
    </source>
</evidence>
<evidence type="ECO:0000259" key="13">
    <source>
        <dbReference type="PROSITE" id="PS50262"/>
    </source>
</evidence>
<accession>A0AAV3B0B5</accession>
<dbReference type="PROSITE" id="PS50262">
    <property type="entry name" value="G_PROTEIN_RECEP_F1_2"/>
    <property type="match status" value="1"/>
</dbReference>
<sequence>MEGLGQNQTIIFYTEFVLFGFPGIIGYRKLLALPFLFIYVIILAGNILIIYKIFMDPKLHSPMYYLMSLLFAANICCATSVLPKFLLSLLFDMNRITLVGCLVQMFFIYFMGAFESGVILMMALDRFVAICRPLRYNDIMTNRFLVLLVYIGIAQSIIFVIPTVVLASRVQFCRSNIILNFVCENMGLLSLSCNDISKLHVVGLIIKIFGTLLDFGLLLVSYSIILYTTMKIIVGKARYKALHTCITHLAVAMLIYLCSLITSIVYRIRTHISYDVKNLFNAIYLLMPASANPFIYGMGMKEIRQCLTKTWKPKNTDHMT</sequence>
<evidence type="ECO:0000313" key="15">
    <source>
        <dbReference type="Proteomes" id="UP001181693"/>
    </source>
</evidence>
<dbReference type="PRINTS" id="PR00245">
    <property type="entry name" value="OLFACTORYR"/>
</dbReference>
<dbReference type="PROSITE" id="PS00237">
    <property type="entry name" value="G_PROTEIN_RECEP_F1_1"/>
    <property type="match status" value="1"/>
</dbReference>
<dbReference type="PANTHER" id="PTHR26450:SF429">
    <property type="entry name" value="OLFACTORY RECEPTOR"/>
    <property type="match status" value="1"/>
</dbReference>
<evidence type="ECO:0000256" key="6">
    <source>
        <dbReference type="ARBA" id="ARBA00022989"/>
    </source>
</evidence>
<name>A0AAV3B0B5_PYXAD</name>
<keyword evidence="10 11" id="KW-0807">Transducer</keyword>
<evidence type="ECO:0000256" key="1">
    <source>
        <dbReference type="ARBA" id="ARBA00004651"/>
    </source>
</evidence>
<keyword evidence="8 12" id="KW-0472">Membrane</keyword>
<feature type="transmembrane region" description="Helical" evidence="12">
    <location>
        <begin position="7"/>
        <end position="25"/>
    </location>
</feature>
<evidence type="ECO:0000256" key="7">
    <source>
        <dbReference type="ARBA" id="ARBA00023040"/>
    </source>
</evidence>
<keyword evidence="7 11" id="KW-0297">G-protein coupled receptor</keyword>
<keyword evidence="5 12" id="KW-0552">Olfaction</keyword>
<feature type="transmembrane region" description="Helical" evidence="12">
    <location>
        <begin position="63"/>
        <end position="82"/>
    </location>
</feature>
<keyword evidence="2 12" id="KW-1003">Cell membrane</keyword>
<feature type="transmembrane region" description="Helical" evidence="12">
    <location>
        <begin position="278"/>
        <end position="299"/>
    </location>
</feature>
<dbReference type="PANTHER" id="PTHR26450">
    <property type="entry name" value="OLFACTORY RECEPTOR 56B1-RELATED"/>
    <property type="match status" value="1"/>
</dbReference>
<comment type="subcellular location">
    <subcellularLocation>
        <location evidence="1 12">Cell membrane</location>
        <topology evidence="1 12">Multi-pass membrane protein</topology>
    </subcellularLocation>
</comment>
<dbReference type="EMBL" id="DYDO01000001">
    <property type="protein sequence ID" value="DBA32214.1"/>
    <property type="molecule type" value="Genomic_DNA"/>
</dbReference>
<evidence type="ECO:0000256" key="2">
    <source>
        <dbReference type="ARBA" id="ARBA00022475"/>
    </source>
</evidence>
<dbReference type="GO" id="GO:0004984">
    <property type="term" value="F:olfactory receptor activity"/>
    <property type="evidence" value="ECO:0007669"/>
    <property type="project" value="InterPro"/>
</dbReference>
<feature type="domain" description="G-protein coupled receptors family 1 profile" evidence="13">
    <location>
        <begin position="45"/>
        <end position="296"/>
    </location>
</feature>
<dbReference type="SMART" id="SM01381">
    <property type="entry name" value="7TM_GPCR_Srsx"/>
    <property type="match status" value="1"/>
</dbReference>
<dbReference type="Proteomes" id="UP001181693">
    <property type="component" value="Unassembled WGS sequence"/>
</dbReference>
<evidence type="ECO:0000256" key="10">
    <source>
        <dbReference type="ARBA" id="ARBA00023224"/>
    </source>
</evidence>
<organism evidence="14 15">
    <name type="scientific">Pyxicephalus adspersus</name>
    <name type="common">African bullfrog</name>
    <dbReference type="NCBI Taxonomy" id="30357"/>
    <lineage>
        <taxon>Eukaryota</taxon>
        <taxon>Metazoa</taxon>
        <taxon>Chordata</taxon>
        <taxon>Craniata</taxon>
        <taxon>Vertebrata</taxon>
        <taxon>Euteleostomi</taxon>
        <taxon>Amphibia</taxon>
        <taxon>Batrachia</taxon>
        <taxon>Anura</taxon>
        <taxon>Neobatrachia</taxon>
        <taxon>Ranoidea</taxon>
        <taxon>Pyxicephalidae</taxon>
        <taxon>Pyxicephalinae</taxon>
        <taxon>Pyxicephalus</taxon>
    </lineage>
</organism>
<feature type="transmembrane region" description="Helical" evidence="12">
    <location>
        <begin position="31"/>
        <end position="51"/>
    </location>
</feature>
<feature type="transmembrane region" description="Helical" evidence="12">
    <location>
        <begin position="144"/>
        <end position="167"/>
    </location>
</feature>
<evidence type="ECO:0000256" key="5">
    <source>
        <dbReference type="ARBA" id="ARBA00022725"/>
    </source>
</evidence>
<evidence type="ECO:0000256" key="11">
    <source>
        <dbReference type="RuleBase" id="RU000688"/>
    </source>
</evidence>
<dbReference type="FunFam" id="1.20.1070.10:FF:000013">
    <property type="entry name" value="Olfactory receptor"/>
    <property type="match status" value="1"/>
</dbReference>
<reference evidence="14" key="1">
    <citation type="thesis" date="2020" institute="ProQuest LLC" country="789 East Eisenhower Parkway, Ann Arbor, MI, USA">
        <title>Comparative Genomics and Chromosome Evolution.</title>
        <authorList>
            <person name="Mudd A.B."/>
        </authorList>
    </citation>
    <scope>NUCLEOTIDE SEQUENCE</scope>
    <source>
        <strain evidence="14">1538</strain>
        <tissue evidence="14">Blood</tissue>
    </source>
</reference>
<dbReference type="InterPro" id="IPR017452">
    <property type="entry name" value="GPCR_Rhodpsn_7TM"/>
</dbReference>
<proteinExistence type="inferred from homology"/>
<evidence type="ECO:0000256" key="4">
    <source>
        <dbReference type="ARBA" id="ARBA00022692"/>
    </source>
</evidence>
<protein>
    <recommendedName>
        <fullName evidence="12">Olfactory receptor</fullName>
    </recommendedName>
</protein>
<dbReference type="Gene3D" id="1.20.1070.10">
    <property type="entry name" value="Rhodopsin 7-helix transmembrane proteins"/>
    <property type="match status" value="1"/>
</dbReference>
<dbReference type="InterPro" id="IPR000725">
    <property type="entry name" value="Olfact_rcpt"/>
</dbReference>
<evidence type="ECO:0000256" key="9">
    <source>
        <dbReference type="ARBA" id="ARBA00023170"/>
    </source>
</evidence>
<keyword evidence="6 12" id="KW-1133">Transmembrane helix</keyword>
<dbReference type="GO" id="GO:0005886">
    <property type="term" value="C:plasma membrane"/>
    <property type="evidence" value="ECO:0007669"/>
    <property type="project" value="UniProtKB-SubCell"/>
</dbReference>
<keyword evidence="3 12" id="KW-0716">Sensory transduction</keyword>
<evidence type="ECO:0000256" key="12">
    <source>
        <dbReference type="RuleBase" id="RU363047"/>
    </source>
</evidence>
<evidence type="ECO:0000256" key="8">
    <source>
        <dbReference type="ARBA" id="ARBA00023136"/>
    </source>
</evidence>
<keyword evidence="15" id="KW-1185">Reference proteome</keyword>
<gene>
    <name evidence="14" type="ORF">GDO54_000023</name>
</gene>
<comment type="caution">
    <text evidence="14">The sequence shown here is derived from an EMBL/GenBank/DDBJ whole genome shotgun (WGS) entry which is preliminary data.</text>
</comment>
<dbReference type="GO" id="GO:0004930">
    <property type="term" value="F:G protein-coupled receptor activity"/>
    <property type="evidence" value="ECO:0007669"/>
    <property type="project" value="UniProtKB-KW"/>
</dbReference>
<keyword evidence="9 11" id="KW-0675">Receptor</keyword>
<feature type="transmembrane region" description="Helical" evidence="12">
    <location>
        <begin position="102"/>
        <end position="124"/>
    </location>
</feature>
<dbReference type="InterPro" id="IPR000276">
    <property type="entry name" value="GPCR_Rhodpsn"/>
</dbReference>
<dbReference type="PRINTS" id="PR00237">
    <property type="entry name" value="GPCRRHODOPSN"/>
</dbReference>
<keyword evidence="4 11" id="KW-0812">Transmembrane</keyword>
<dbReference type="AlphaFoldDB" id="A0AAV3B0B5"/>
<feature type="transmembrane region" description="Helical" evidence="12">
    <location>
        <begin position="204"/>
        <end position="229"/>
    </location>
</feature>
<dbReference type="InterPro" id="IPR050402">
    <property type="entry name" value="OR51/52/56-like"/>
</dbReference>